<dbReference type="InterPro" id="IPR039452">
    <property type="entry name" value="DUF5403"/>
</dbReference>
<sequence>MARVYAKANSVAARHKDTRAKVKEVRNGVTKRAKRNLEAANKTGRITDKDYFPAEITEQDGDVDMHTILNAPNALALEFGHQPSGAFGPDGRFAGRQKKPTPPEYILTKAAIGGTVS</sequence>
<name>A0A1C9LYV8_9CAUD</name>
<reference evidence="2 3" key="1">
    <citation type="submission" date="2016-07" db="EMBL/GenBank/DDBJ databases">
        <authorList>
            <person name="Crews N.M."/>
            <person name="Broadbent M.R."/>
            <person name="Baker C.M."/>
            <person name="Li L."/>
            <person name="Squire M.C."/>
            <person name="Watkins H.A."/>
            <person name="Rinehart C.A."/>
            <person name="King R.A."/>
            <person name="Staples A.K."/>
            <person name="Rowland N.S."/>
            <person name="Gaffney B.L."/>
            <person name="Ball S.L."/>
            <person name="Garlena R.A."/>
            <person name="Russell D.A."/>
            <person name="Pope W.H."/>
            <person name="Jacobs-Sera D."/>
            <person name="Hendrix R.W."/>
            <person name="Hatfull G.F."/>
        </authorList>
    </citation>
    <scope>NUCLEOTIDE SEQUENCE [LARGE SCALE GENOMIC DNA]</scope>
</reference>
<gene>
    <name evidence="2" type="ORF">SEA_GRUUNAGA_24</name>
</gene>
<evidence type="ECO:0000256" key="1">
    <source>
        <dbReference type="SAM" id="MobiDB-lite"/>
    </source>
</evidence>
<protein>
    <submittedName>
        <fullName evidence="2">Head-to-tail connector protein</fullName>
    </submittedName>
</protein>
<evidence type="ECO:0000313" key="2">
    <source>
        <dbReference type="EMBL" id="AOQ28038.1"/>
    </source>
</evidence>
<feature type="region of interest" description="Disordered" evidence="1">
    <location>
        <begin position="80"/>
        <end position="102"/>
    </location>
</feature>
<proteinExistence type="predicted"/>
<dbReference type="EMBL" id="KX576638">
    <property type="protein sequence ID" value="AOQ28038.1"/>
    <property type="molecule type" value="Genomic_DNA"/>
</dbReference>
<evidence type="ECO:0000313" key="3">
    <source>
        <dbReference type="Proteomes" id="UP000221721"/>
    </source>
</evidence>
<dbReference type="Pfam" id="PF17395">
    <property type="entry name" value="DUF5403"/>
    <property type="match status" value="1"/>
</dbReference>
<feature type="region of interest" description="Disordered" evidence="1">
    <location>
        <begin position="1"/>
        <end position="30"/>
    </location>
</feature>
<organism evidence="2 3">
    <name type="scientific">Mycobacterium phage Gruunaga</name>
    <dbReference type="NCBI Taxonomy" id="1897770"/>
    <lineage>
        <taxon>Viruses</taxon>
        <taxon>Duplodnaviria</taxon>
        <taxon>Heunggongvirae</taxon>
        <taxon>Uroviricota</taxon>
        <taxon>Caudoviricetes</taxon>
        <taxon>Gladiatorvirus</taxon>
        <taxon>Gladiatorvirus gladiator</taxon>
    </lineage>
</organism>
<accession>A0A1C9LYV8</accession>
<dbReference type="Proteomes" id="UP000221721">
    <property type="component" value="Segment"/>
</dbReference>